<sequence length="217" mass="25180">MIKNIIFDLDGTLADSIDDIYHCVNAALTHFNLKNITIEDAHNFVGNGARMLIKRAVNKYYNNENIEEEVYSFYMKYYEEHCADNTKLYCGVYDTLELLYKHNINMFIISNKPNKMVKKTAEKLNIIKFFKAVIGDGVYPYMKPDVNIWYGIKNDYNLKEDETIMVGDGVPDYDFAVNSKIKCVLALYGITDKNILINLNNNDYYLNSFKEIADYAL</sequence>
<dbReference type="InterPro" id="IPR036412">
    <property type="entry name" value="HAD-like_sf"/>
</dbReference>
<gene>
    <name evidence="5" type="ORF">DJ52_09620</name>
</gene>
<dbReference type="RefSeq" id="WP_013113135.1">
    <property type="nucleotide sequence ID" value="NZ_JAWLPZ010000007.1"/>
</dbReference>
<evidence type="ECO:0000313" key="6">
    <source>
        <dbReference type="Proteomes" id="UP000238924"/>
    </source>
</evidence>
<dbReference type="PANTHER" id="PTHR43434">
    <property type="entry name" value="PHOSPHOGLYCOLATE PHOSPHATASE"/>
    <property type="match status" value="1"/>
</dbReference>
<dbReference type="SUPFAM" id="SSF56784">
    <property type="entry name" value="HAD-like"/>
    <property type="match status" value="1"/>
</dbReference>
<protein>
    <recommendedName>
        <fullName evidence="4">phosphoglycolate phosphatase</fullName>
        <ecNumber evidence="4">3.1.3.18</ecNumber>
    </recommendedName>
</protein>
<proteinExistence type="inferred from homology"/>
<accession>A0ABX5B5S3</accession>
<dbReference type="Pfam" id="PF13419">
    <property type="entry name" value="HAD_2"/>
    <property type="match status" value="1"/>
</dbReference>
<dbReference type="Proteomes" id="UP000238924">
    <property type="component" value="Unassembled WGS sequence"/>
</dbReference>
<dbReference type="NCBIfam" id="TIGR01549">
    <property type="entry name" value="HAD-SF-IA-v1"/>
    <property type="match status" value="1"/>
</dbReference>
<dbReference type="InterPro" id="IPR006439">
    <property type="entry name" value="HAD-SF_hydro_IA"/>
</dbReference>
<comment type="caution">
    <text evidence="5">The sequence shown here is derived from an EMBL/GenBank/DDBJ whole genome shotgun (WGS) entry which is preliminary data.</text>
</comment>
<evidence type="ECO:0000313" key="5">
    <source>
        <dbReference type="EMBL" id="PPS21652.1"/>
    </source>
</evidence>
<dbReference type="InterPro" id="IPR023198">
    <property type="entry name" value="PGP-like_dom2"/>
</dbReference>
<comment type="catalytic activity">
    <reaction evidence="1">
        <text>2-phosphoglycolate + H2O = glycolate + phosphate</text>
        <dbReference type="Rhea" id="RHEA:14369"/>
        <dbReference type="ChEBI" id="CHEBI:15377"/>
        <dbReference type="ChEBI" id="CHEBI:29805"/>
        <dbReference type="ChEBI" id="CHEBI:43474"/>
        <dbReference type="ChEBI" id="CHEBI:58033"/>
        <dbReference type="EC" id="3.1.3.18"/>
    </reaction>
</comment>
<dbReference type="SFLD" id="SFLDS00003">
    <property type="entry name" value="Haloacid_Dehalogenase"/>
    <property type="match status" value="1"/>
</dbReference>
<dbReference type="Gene3D" id="1.10.150.240">
    <property type="entry name" value="Putative phosphatase, domain 2"/>
    <property type="match status" value="1"/>
</dbReference>
<keyword evidence="6" id="KW-1185">Reference proteome</keyword>
<dbReference type="PANTHER" id="PTHR43434:SF1">
    <property type="entry name" value="PHOSPHOGLYCOLATE PHOSPHATASE"/>
    <property type="match status" value="1"/>
</dbReference>
<comment type="similarity">
    <text evidence="3">Belongs to the HAD-like hydrolase superfamily. CbbY/CbbZ/Gph/YieH family.</text>
</comment>
<evidence type="ECO:0000256" key="2">
    <source>
        <dbReference type="ARBA" id="ARBA00004818"/>
    </source>
</evidence>
<evidence type="ECO:0000256" key="4">
    <source>
        <dbReference type="ARBA" id="ARBA00013078"/>
    </source>
</evidence>
<dbReference type="Gene3D" id="3.40.50.1000">
    <property type="entry name" value="HAD superfamily/HAD-like"/>
    <property type="match status" value="1"/>
</dbReference>
<dbReference type="InterPro" id="IPR050155">
    <property type="entry name" value="HAD-like_hydrolase_sf"/>
</dbReference>
<dbReference type="InterPro" id="IPR023214">
    <property type="entry name" value="HAD_sf"/>
</dbReference>
<comment type="pathway">
    <text evidence="2">Organic acid metabolism; glycolate biosynthesis; glycolate from 2-phosphoglycolate: step 1/1.</text>
</comment>
<evidence type="ECO:0000256" key="3">
    <source>
        <dbReference type="ARBA" id="ARBA00006171"/>
    </source>
</evidence>
<dbReference type="EMBL" id="JJMJ01000150">
    <property type="protein sequence ID" value="PPS21652.1"/>
    <property type="molecule type" value="Genomic_DNA"/>
</dbReference>
<reference evidence="5 6" key="1">
    <citation type="submission" date="2014-04" db="EMBL/GenBank/DDBJ databases">
        <title>Whole genome sequence of 'Brachyspira hampsonii' D13-03603F2.</title>
        <authorList>
            <person name="Patterson A.H."/>
            <person name="Chaban B."/>
            <person name="Fernando C."/>
            <person name="Harding J.C."/>
            <person name="Hill J.E."/>
        </authorList>
    </citation>
    <scope>NUCLEOTIDE SEQUENCE [LARGE SCALE GENOMIC DNA]</scope>
    <source>
        <strain evidence="5 6">D13-03603F2</strain>
    </source>
</reference>
<evidence type="ECO:0000256" key="1">
    <source>
        <dbReference type="ARBA" id="ARBA00000830"/>
    </source>
</evidence>
<dbReference type="EC" id="3.1.3.18" evidence="4"/>
<organism evidence="5 6">
    <name type="scientific">Brachyspira murdochii</name>
    <dbReference type="NCBI Taxonomy" id="84378"/>
    <lineage>
        <taxon>Bacteria</taxon>
        <taxon>Pseudomonadati</taxon>
        <taxon>Spirochaetota</taxon>
        <taxon>Spirochaetia</taxon>
        <taxon>Brachyspirales</taxon>
        <taxon>Brachyspiraceae</taxon>
        <taxon>Brachyspira</taxon>
    </lineage>
</organism>
<name>A0ABX5B5S3_9SPIR</name>
<dbReference type="SFLD" id="SFLDG01129">
    <property type="entry name" value="C1.5:_HAD__Beta-PGM__Phosphata"/>
    <property type="match status" value="1"/>
</dbReference>
<dbReference type="InterPro" id="IPR041492">
    <property type="entry name" value="HAD_2"/>
</dbReference>